<dbReference type="GO" id="GO:0046872">
    <property type="term" value="F:metal ion binding"/>
    <property type="evidence" value="ECO:0007669"/>
    <property type="project" value="UniProtKB-KW"/>
</dbReference>
<dbReference type="InterPro" id="IPR036537">
    <property type="entry name" value="Adaptor_Cbl_N_dom_sf"/>
</dbReference>
<dbReference type="PROSITE" id="PS51153">
    <property type="entry name" value="RPW8"/>
    <property type="match status" value="1"/>
</dbReference>
<name>A0A6J0JUB9_RAPSA</name>
<dbReference type="InterPro" id="IPR008808">
    <property type="entry name" value="Powdery_mildew-R_dom"/>
</dbReference>
<dbReference type="GO" id="GO:0043531">
    <property type="term" value="F:ADP binding"/>
    <property type="evidence" value="ECO:0007669"/>
    <property type="project" value="InterPro"/>
</dbReference>
<dbReference type="RefSeq" id="XP_018438341.1">
    <property type="nucleotide sequence ID" value="XM_018582839.2"/>
</dbReference>
<dbReference type="Pfam" id="PF12315">
    <property type="entry name" value="DA1-like"/>
    <property type="match status" value="2"/>
</dbReference>
<dbReference type="CDD" id="cd09396">
    <property type="entry name" value="LIM_DA1"/>
    <property type="match status" value="1"/>
</dbReference>
<dbReference type="GO" id="GO:0007166">
    <property type="term" value="P:cell surface receptor signaling pathway"/>
    <property type="evidence" value="ECO:0007669"/>
    <property type="project" value="InterPro"/>
</dbReference>
<dbReference type="FunFam" id="3.40.50.300:FF:003793">
    <property type="entry name" value="Probable disease resistance protein At5g66900"/>
    <property type="match status" value="1"/>
</dbReference>
<dbReference type="Proteomes" id="UP000504610">
    <property type="component" value="Chromosome 6"/>
</dbReference>
<dbReference type="GeneID" id="108810751"/>
<dbReference type="SUPFAM" id="SSF52540">
    <property type="entry name" value="P-loop containing nucleoside triphosphate hydrolases"/>
    <property type="match status" value="1"/>
</dbReference>
<dbReference type="InterPro" id="IPR045218">
    <property type="entry name" value="DA1-like"/>
</dbReference>
<dbReference type="KEGG" id="rsz:108810751"/>
<dbReference type="PANTHER" id="PTHR24209:SF28">
    <property type="entry name" value="PROTEIN DA1-RELATED 4-RELATED"/>
    <property type="match status" value="1"/>
</dbReference>
<gene>
    <name evidence="4" type="primary">LOC108810751</name>
</gene>
<protein>
    <submittedName>
        <fullName evidence="4">Protein DA1-related 5 isoform X1</fullName>
    </submittedName>
</protein>
<reference evidence="3" key="1">
    <citation type="journal article" date="2019" name="Database">
        <title>The radish genome database (RadishGD): an integrated information resource for radish genomics.</title>
        <authorList>
            <person name="Yu H.J."/>
            <person name="Baek S."/>
            <person name="Lee Y.J."/>
            <person name="Cho A."/>
            <person name="Mun J.H."/>
        </authorList>
    </citation>
    <scope>NUCLEOTIDE SEQUENCE [LARGE SCALE GENOMIC DNA]</scope>
    <source>
        <strain evidence="3">cv. WK10039</strain>
    </source>
</reference>
<keyword evidence="1" id="KW-0479">Metal-binding</keyword>
<organism evidence="3 4">
    <name type="scientific">Raphanus sativus</name>
    <name type="common">Radish</name>
    <name type="synonym">Raphanus raphanistrum var. sativus</name>
    <dbReference type="NCBI Taxonomy" id="3726"/>
    <lineage>
        <taxon>Eukaryota</taxon>
        <taxon>Viridiplantae</taxon>
        <taxon>Streptophyta</taxon>
        <taxon>Embryophyta</taxon>
        <taxon>Tracheophyta</taxon>
        <taxon>Spermatophyta</taxon>
        <taxon>Magnoliopsida</taxon>
        <taxon>eudicotyledons</taxon>
        <taxon>Gunneridae</taxon>
        <taxon>Pentapetalae</taxon>
        <taxon>rosids</taxon>
        <taxon>malvids</taxon>
        <taxon>Brassicales</taxon>
        <taxon>Brassicaceae</taxon>
        <taxon>Brassiceae</taxon>
        <taxon>Raphanus</taxon>
    </lineage>
</organism>
<evidence type="ECO:0000256" key="1">
    <source>
        <dbReference type="ARBA" id="ARBA00022723"/>
    </source>
</evidence>
<dbReference type="InterPro" id="IPR022087">
    <property type="entry name" value="DA1-like_dom"/>
</dbReference>
<dbReference type="AlphaFoldDB" id="A0A6J0JUB9"/>
<sequence length="737" mass="83895">MSISDVASLVGGAALGAPFSVIFNLLTEEVSKVKEFKPISKDLLSTLKRLVPIINMIDSMHVQQGSGPCEGELTFLLKTMERAKEMVSKCSRVQWYSLAEKAWYTRKIKEINQDLLRFCQQDLQLIQYKYQLHSMSSLNTKIDLLSDTAKGSAELFVVPQPETVTIFWLIRPLRELKKMLLEDQAVTVVVSAPSDCGKTMLVTKLCHDADVIGKFKQIFFITVSKAPNVSLIVQRFLQYTGRDAKAFADDMDAKLCIQQLLQRLGENGPILLVLDDVWPEDESLLNMFLIQLPDYKILVTSRFEFLRFGPTYYLEPLIDEDVKNLFKGCTSHPNCSPCAKHNDLLLKLGDRCNFVLPAANPPCNLLLPAANPPCSSICGGCNYEIEHERPVDVFGVLWHRECFCCDACRKPIATNEVQNHVSNSRGKFHKSCYARYCYVCENMKMKKFHLHYFWKEMYCPAHDSDGTPMCFSCERLEPRGTNYVKLGDDRWLCLECVESAVMDTYEVQALHFDIREFFEGLNMKIEKEFPLLLVEKQALNRAQQEEKIDYLSELVTRGICLSEAQTIISDYQNGEVIGGICLRGNQIVTSVSKGPRMGRNKHLIGLCTESQRVASEFEVTAILVLYGLPRLMTGYILAREMMHAYLRLNGYRNLNNVIEEGICQVLGHMWLESQTYATTDTSKKGESAGFERKLVEFLKNKIETDDSPVYGDGFRKVNHMVNKSSLPETLEEIRRWG</sequence>
<dbReference type="Gene3D" id="2.10.110.10">
    <property type="entry name" value="Cysteine Rich Protein"/>
    <property type="match status" value="1"/>
</dbReference>
<proteinExistence type="predicted"/>
<dbReference type="InterPro" id="IPR001781">
    <property type="entry name" value="Znf_LIM"/>
</dbReference>
<reference evidence="4" key="2">
    <citation type="submission" date="2025-08" db="UniProtKB">
        <authorList>
            <consortium name="RefSeq"/>
        </authorList>
    </citation>
    <scope>IDENTIFICATION</scope>
    <source>
        <tissue evidence="4">Leaf</tissue>
    </source>
</reference>
<accession>A0A6J0JUB9</accession>
<dbReference type="InterPro" id="IPR002182">
    <property type="entry name" value="NB-ARC"/>
</dbReference>
<evidence type="ECO:0000313" key="4">
    <source>
        <dbReference type="RefSeq" id="XP_018438341.1"/>
    </source>
</evidence>
<keyword evidence="2" id="KW-0862">Zinc</keyword>
<evidence type="ECO:0000256" key="2">
    <source>
        <dbReference type="ARBA" id="ARBA00022833"/>
    </source>
</evidence>
<dbReference type="SMART" id="SM00132">
    <property type="entry name" value="LIM"/>
    <property type="match status" value="1"/>
</dbReference>
<dbReference type="OrthoDB" id="15567at2759"/>
<dbReference type="PROSITE" id="PS50023">
    <property type="entry name" value="LIM_DOMAIN_2"/>
    <property type="match status" value="1"/>
</dbReference>
<evidence type="ECO:0000313" key="3">
    <source>
        <dbReference type="Proteomes" id="UP000504610"/>
    </source>
</evidence>
<dbReference type="Pfam" id="PF00931">
    <property type="entry name" value="NB-ARC"/>
    <property type="match status" value="1"/>
</dbReference>
<dbReference type="PANTHER" id="PTHR24209">
    <property type="entry name" value="PROTEIN DA1-RELATED 2"/>
    <property type="match status" value="1"/>
</dbReference>
<dbReference type="Pfam" id="PF05659">
    <property type="entry name" value="RPW8"/>
    <property type="match status" value="1"/>
</dbReference>
<keyword evidence="3" id="KW-1185">Reference proteome</keyword>
<dbReference type="InterPro" id="IPR027417">
    <property type="entry name" value="P-loop_NTPase"/>
</dbReference>
<dbReference type="Gene3D" id="3.40.50.300">
    <property type="entry name" value="P-loop containing nucleotide triphosphate hydrolases"/>
    <property type="match status" value="1"/>
</dbReference>
<dbReference type="GO" id="GO:0043130">
    <property type="term" value="F:ubiquitin binding"/>
    <property type="evidence" value="ECO:0007669"/>
    <property type="project" value="TreeGrafter"/>
</dbReference>
<dbReference type="Pfam" id="PF00412">
    <property type="entry name" value="LIM"/>
    <property type="match status" value="1"/>
</dbReference>
<dbReference type="PROSITE" id="PS00478">
    <property type="entry name" value="LIM_DOMAIN_1"/>
    <property type="match status" value="1"/>
</dbReference>
<dbReference type="Gene3D" id="1.20.930.20">
    <property type="entry name" value="Adaptor protein Cbl, N-terminal domain"/>
    <property type="match status" value="1"/>
</dbReference>